<dbReference type="PANTHER" id="PTHR32060:SF30">
    <property type="entry name" value="CARBOXY-TERMINAL PROCESSING PROTEASE CTPA"/>
    <property type="match status" value="1"/>
</dbReference>
<dbReference type="OrthoDB" id="5480566at2"/>
<dbReference type="HOGENOM" id="CLU_681112_0_0_0"/>
<dbReference type="GO" id="GO:0007165">
    <property type="term" value="P:signal transduction"/>
    <property type="evidence" value="ECO:0007669"/>
    <property type="project" value="TreeGrafter"/>
</dbReference>
<dbReference type="PANTHER" id="PTHR32060">
    <property type="entry name" value="TAIL-SPECIFIC PROTEASE"/>
    <property type="match status" value="1"/>
</dbReference>
<name>C5CG42_KOSOT</name>
<dbReference type="GO" id="GO:0004175">
    <property type="term" value="F:endopeptidase activity"/>
    <property type="evidence" value="ECO:0007669"/>
    <property type="project" value="TreeGrafter"/>
</dbReference>
<organism evidence="2 3">
    <name type="scientific">Kosmotoga olearia (strain ATCC BAA-1733 / DSM 21960 / TBF 19.5.1)</name>
    <dbReference type="NCBI Taxonomy" id="521045"/>
    <lineage>
        <taxon>Bacteria</taxon>
        <taxon>Thermotogati</taxon>
        <taxon>Thermotogota</taxon>
        <taxon>Thermotogae</taxon>
        <taxon>Kosmotogales</taxon>
        <taxon>Kosmotogaceae</taxon>
        <taxon>Kosmotoga</taxon>
    </lineage>
</organism>
<gene>
    <name evidence="2" type="ordered locus">Kole_0771</name>
</gene>
<dbReference type="SUPFAM" id="SSF52096">
    <property type="entry name" value="ClpP/crotonase"/>
    <property type="match status" value="1"/>
</dbReference>
<evidence type="ECO:0000259" key="1">
    <source>
        <dbReference type="Pfam" id="PF03572"/>
    </source>
</evidence>
<dbReference type="GO" id="GO:0008236">
    <property type="term" value="F:serine-type peptidase activity"/>
    <property type="evidence" value="ECO:0007669"/>
    <property type="project" value="InterPro"/>
</dbReference>
<sequence>MNKIICILIGILLIASTFTIAEQLFTPEQLREDLDFLVSKIVEEFYNPWLKVDEDVFWNLVAEKRAQLDHDMTWSEFYMIAAPLVAILHDQHSMLCPPTDAEIKVFPFRLRRVNGYAVVVNSICKLPVGAIVTKINGIPIENIIEELQVYGSSETLESSLNWRVNYFIQALPEWWGIEEFEITYLRRDGKKTLKIESASSKDYKWVPQPVRKRSPSFELHGSIGVLKIPSFNGSFRQEIIDRMEEALDSYITDLIIDVRSNPGGDLEPVISLMEYLVDKPTELTIGIGSKSHTREGTKYIVSKYNIYIYPAEKHFSGRVWILTDENVFSASLRFLSYTLKADIGTILGERSSETANFGSNRKGYLLPNTKCIANLSKTRILLLEEGRHIEPDIPINLSLDEKISWIIGEADPMIDEALRIVERASEE</sequence>
<dbReference type="InterPro" id="IPR005151">
    <property type="entry name" value="Tail-specific_protease"/>
</dbReference>
<feature type="domain" description="Tail specific protease" evidence="1">
    <location>
        <begin position="223"/>
        <end position="357"/>
    </location>
</feature>
<dbReference type="InterPro" id="IPR029045">
    <property type="entry name" value="ClpP/crotonase-like_dom_sf"/>
</dbReference>
<dbReference type="KEGG" id="kol:Kole_0771"/>
<dbReference type="RefSeq" id="WP_015868148.1">
    <property type="nucleotide sequence ID" value="NC_012785.1"/>
</dbReference>
<dbReference type="eggNOG" id="COG0793">
    <property type="taxonomic scope" value="Bacteria"/>
</dbReference>
<dbReference type="GO" id="GO:0006508">
    <property type="term" value="P:proteolysis"/>
    <property type="evidence" value="ECO:0007669"/>
    <property type="project" value="InterPro"/>
</dbReference>
<dbReference type="Pfam" id="PF03572">
    <property type="entry name" value="Peptidase_S41"/>
    <property type="match status" value="1"/>
</dbReference>
<dbReference type="EMBL" id="CP001634">
    <property type="protein sequence ID" value="ACR79483.1"/>
    <property type="molecule type" value="Genomic_DNA"/>
</dbReference>
<dbReference type="GO" id="GO:0030288">
    <property type="term" value="C:outer membrane-bounded periplasmic space"/>
    <property type="evidence" value="ECO:0007669"/>
    <property type="project" value="TreeGrafter"/>
</dbReference>
<proteinExistence type="predicted"/>
<dbReference type="AlphaFoldDB" id="C5CG42"/>
<reference evidence="2 3" key="1">
    <citation type="submission" date="2009-06" db="EMBL/GenBank/DDBJ databases">
        <title>Complete sequence of Thermotogales bacterium TBF 19.5.1.</title>
        <authorList>
            <consortium name="US DOE Joint Genome Institute"/>
            <person name="Lucas S."/>
            <person name="Copeland A."/>
            <person name="Lapidus A."/>
            <person name="Glavina del Rio T."/>
            <person name="Tice H."/>
            <person name="Bruce D."/>
            <person name="Goodwin L."/>
            <person name="Pitluck S."/>
            <person name="Chertkov O."/>
            <person name="Brettin T."/>
            <person name="Detter J.C."/>
            <person name="Han C."/>
            <person name="Schmutz J."/>
            <person name="Larimer F."/>
            <person name="Land M."/>
            <person name="Hauser L."/>
            <person name="Kyrpides N."/>
            <person name="Ovchinnikova G."/>
            <person name="Noll K."/>
        </authorList>
    </citation>
    <scope>NUCLEOTIDE SEQUENCE [LARGE SCALE GENOMIC DNA]</scope>
    <source>
        <strain evidence="3">ATCC BAA-1733 / DSM 21960 / TBF 19.5.1</strain>
    </source>
</reference>
<keyword evidence="3" id="KW-1185">Reference proteome</keyword>
<evidence type="ECO:0000313" key="2">
    <source>
        <dbReference type="EMBL" id="ACR79483.1"/>
    </source>
</evidence>
<evidence type="ECO:0000313" key="3">
    <source>
        <dbReference type="Proteomes" id="UP000002382"/>
    </source>
</evidence>
<dbReference type="STRING" id="521045.Kole_0771"/>
<accession>C5CG42</accession>
<protein>
    <submittedName>
        <fullName evidence="2">Peptidase S41</fullName>
    </submittedName>
</protein>
<dbReference type="Gene3D" id="3.90.226.10">
    <property type="entry name" value="2-enoyl-CoA Hydratase, Chain A, domain 1"/>
    <property type="match status" value="1"/>
</dbReference>
<dbReference type="Proteomes" id="UP000002382">
    <property type="component" value="Chromosome"/>
</dbReference>
<reference evidence="2 3" key="2">
    <citation type="journal article" date="2011" name="J. Bacteriol.">
        <title>Genome Sequence of Kosmotoga olearia Strain TBF 19.5.1, a Thermophilic Bacterium with a Wide Growth Temperature Range, Isolated from the Troll B Oil Platform in the North Sea.</title>
        <authorList>
            <person name="Swithers K.S."/>
            <person name="Dipippo J.L."/>
            <person name="Bruce D.C."/>
            <person name="Detter C."/>
            <person name="Tapia R."/>
            <person name="Han S."/>
            <person name="Goodwin L.A."/>
            <person name="Han J."/>
            <person name="Woyke T."/>
            <person name="Pitluck S."/>
            <person name="Pennacchio L."/>
            <person name="Nolan M."/>
            <person name="Mikhailova N."/>
            <person name="Land M.L."/>
            <person name="Nesbo C.L."/>
            <person name="Gogarten J.P."/>
            <person name="Noll K.M."/>
        </authorList>
    </citation>
    <scope>NUCLEOTIDE SEQUENCE [LARGE SCALE GENOMIC DNA]</scope>
    <source>
        <strain evidence="3">ATCC BAA-1733 / DSM 21960 / TBF 19.5.1</strain>
    </source>
</reference>